<evidence type="ECO:0000313" key="2">
    <source>
        <dbReference type="EMBL" id="QYM79123.1"/>
    </source>
</evidence>
<feature type="domain" description="SIS" evidence="1">
    <location>
        <begin position="36"/>
        <end position="216"/>
    </location>
</feature>
<keyword evidence="3" id="KW-1185">Reference proteome</keyword>
<accession>A0A8F9TVM0</accession>
<dbReference type="Pfam" id="PF13580">
    <property type="entry name" value="SIS_2"/>
    <property type="match status" value="1"/>
</dbReference>
<organism evidence="2 3">
    <name type="scientific">Horticoccus luteus</name>
    <dbReference type="NCBI Taxonomy" id="2862869"/>
    <lineage>
        <taxon>Bacteria</taxon>
        <taxon>Pseudomonadati</taxon>
        <taxon>Verrucomicrobiota</taxon>
        <taxon>Opitutia</taxon>
        <taxon>Opitutales</taxon>
        <taxon>Opitutaceae</taxon>
        <taxon>Horticoccus</taxon>
    </lineage>
</organism>
<dbReference type="RefSeq" id="WP_220162575.1">
    <property type="nucleotide sequence ID" value="NZ_CP080507.1"/>
</dbReference>
<dbReference type="SUPFAM" id="SSF53697">
    <property type="entry name" value="SIS domain"/>
    <property type="match status" value="1"/>
</dbReference>
<dbReference type="CDD" id="cd05013">
    <property type="entry name" value="SIS_RpiR"/>
    <property type="match status" value="1"/>
</dbReference>
<name>A0A8F9TVM0_9BACT</name>
<evidence type="ECO:0000313" key="3">
    <source>
        <dbReference type="Proteomes" id="UP000825051"/>
    </source>
</evidence>
<dbReference type="GO" id="GO:0016853">
    <property type="term" value="F:isomerase activity"/>
    <property type="evidence" value="ECO:0007669"/>
    <property type="project" value="UniProtKB-KW"/>
</dbReference>
<dbReference type="InterPro" id="IPR050099">
    <property type="entry name" value="SIS_GmhA/DiaA_subfam"/>
</dbReference>
<dbReference type="PANTHER" id="PTHR30390:SF7">
    <property type="entry name" value="PHOSPHOHEPTOSE ISOMERASE"/>
    <property type="match status" value="1"/>
</dbReference>
<proteinExistence type="predicted"/>
<sequence length="244" mass="25843">MTLSPLSDAYFSRANDLLARAWSANAPTLTALAPLLGASIARGGVIHTFGSGHSELISREIIGRAGGLVCVTGIIDPTGGFIENLPGYGTKLIERYDRQYQLLPGEIVLVISNSGKNTSPIDVALYAKKKGLTVVALTCRAMSEITPSQHPGGQRLFEVADYTLDNGGVPGDAIVDTGEGVMAGPTSTFIGASVLNWLMLATIDWLKTHGHPLPLLRSQNLPGAIEHNRALGQTYKGRLSRQLA</sequence>
<dbReference type="InterPro" id="IPR035472">
    <property type="entry name" value="RpiR-like_SIS"/>
</dbReference>
<dbReference type="InterPro" id="IPR046348">
    <property type="entry name" value="SIS_dom_sf"/>
</dbReference>
<dbReference type="PANTHER" id="PTHR30390">
    <property type="entry name" value="SEDOHEPTULOSE 7-PHOSPHATE ISOMERASE / DNAA INITIATOR-ASSOCIATING FACTOR FOR REPLICATION INITIATION"/>
    <property type="match status" value="1"/>
</dbReference>
<dbReference type="InterPro" id="IPR001347">
    <property type="entry name" value="SIS_dom"/>
</dbReference>
<protein>
    <submittedName>
        <fullName evidence="2">Sugar isomerase domain-containing protein</fullName>
    </submittedName>
</protein>
<dbReference type="Proteomes" id="UP000825051">
    <property type="component" value="Chromosome"/>
</dbReference>
<dbReference type="EMBL" id="CP080507">
    <property type="protein sequence ID" value="QYM79123.1"/>
    <property type="molecule type" value="Genomic_DNA"/>
</dbReference>
<dbReference type="AlphaFoldDB" id="A0A8F9TVM0"/>
<gene>
    <name evidence="2" type="ORF">K0B96_00480</name>
</gene>
<reference evidence="2" key="1">
    <citation type="submission" date="2021-08" db="EMBL/GenBank/DDBJ databases">
        <title>Genome of a novel bacterium of the phylum Verrucomicrobia, Oleiharenicola sp. KSB-15.</title>
        <authorList>
            <person name="Chung J.-H."/>
            <person name="Ahn J.-H."/>
            <person name="Yoon Y."/>
            <person name="Kim D.-Y."/>
            <person name="An S.-H."/>
            <person name="Park I."/>
            <person name="Yeon J."/>
        </authorList>
    </citation>
    <scope>NUCLEOTIDE SEQUENCE</scope>
    <source>
        <strain evidence="2">KSB-15</strain>
    </source>
</reference>
<dbReference type="KEGG" id="ole:K0B96_00480"/>
<dbReference type="GO" id="GO:1901135">
    <property type="term" value="P:carbohydrate derivative metabolic process"/>
    <property type="evidence" value="ECO:0007669"/>
    <property type="project" value="InterPro"/>
</dbReference>
<dbReference type="PROSITE" id="PS51464">
    <property type="entry name" value="SIS"/>
    <property type="match status" value="1"/>
</dbReference>
<dbReference type="NCBIfam" id="NF002805">
    <property type="entry name" value="PRK02947.1"/>
    <property type="match status" value="1"/>
</dbReference>
<evidence type="ECO:0000259" key="1">
    <source>
        <dbReference type="PROSITE" id="PS51464"/>
    </source>
</evidence>
<dbReference type="Gene3D" id="3.40.50.10490">
    <property type="entry name" value="Glucose-6-phosphate isomerase like protein, domain 1"/>
    <property type="match status" value="1"/>
</dbReference>
<dbReference type="GO" id="GO:0097367">
    <property type="term" value="F:carbohydrate derivative binding"/>
    <property type="evidence" value="ECO:0007669"/>
    <property type="project" value="InterPro"/>
</dbReference>
<keyword evidence="2" id="KW-0413">Isomerase</keyword>